<dbReference type="RefSeq" id="WP_397707877.1">
    <property type="nucleotide sequence ID" value="NZ_JBIRGN010000001.1"/>
</dbReference>
<organism evidence="2 3">
    <name type="scientific">Streptomyces longisporoflavus</name>
    <dbReference type="NCBI Taxonomy" id="28044"/>
    <lineage>
        <taxon>Bacteria</taxon>
        <taxon>Bacillati</taxon>
        <taxon>Actinomycetota</taxon>
        <taxon>Actinomycetes</taxon>
        <taxon>Kitasatosporales</taxon>
        <taxon>Streptomycetaceae</taxon>
        <taxon>Streptomyces</taxon>
    </lineage>
</organism>
<feature type="transmembrane region" description="Helical" evidence="1">
    <location>
        <begin position="20"/>
        <end position="38"/>
    </location>
</feature>
<evidence type="ECO:0000313" key="3">
    <source>
        <dbReference type="Proteomes" id="UP001610818"/>
    </source>
</evidence>
<keyword evidence="1" id="KW-0812">Transmembrane</keyword>
<reference evidence="2 3" key="1">
    <citation type="submission" date="2024-10" db="EMBL/GenBank/DDBJ databases">
        <title>The Natural Products Discovery Center: Release of the First 8490 Sequenced Strains for Exploring Actinobacteria Biosynthetic Diversity.</title>
        <authorList>
            <person name="Kalkreuter E."/>
            <person name="Kautsar S.A."/>
            <person name="Yang D."/>
            <person name="Bader C.D."/>
            <person name="Teijaro C.N."/>
            <person name="Fluegel L."/>
            <person name="Davis C.M."/>
            <person name="Simpson J.R."/>
            <person name="Lauterbach L."/>
            <person name="Steele A.D."/>
            <person name="Gui C."/>
            <person name="Meng S."/>
            <person name="Li G."/>
            <person name="Viehrig K."/>
            <person name="Ye F."/>
            <person name="Su P."/>
            <person name="Kiefer A.F."/>
            <person name="Nichols A."/>
            <person name="Cepeda A.J."/>
            <person name="Yan W."/>
            <person name="Fan B."/>
            <person name="Jiang Y."/>
            <person name="Adhikari A."/>
            <person name="Zheng C.-J."/>
            <person name="Schuster L."/>
            <person name="Cowan T.M."/>
            <person name="Smanski M.J."/>
            <person name="Chevrette M.G."/>
            <person name="De Carvalho L.P.S."/>
            <person name="Shen B."/>
        </authorList>
    </citation>
    <scope>NUCLEOTIDE SEQUENCE [LARGE SCALE GENOMIC DNA]</scope>
    <source>
        <strain evidence="2 3">NPDC017990</strain>
    </source>
</reference>
<keyword evidence="1" id="KW-1133">Transmembrane helix</keyword>
<proteinExistence type="predicted"/>
<evidence type="ECO:0000256" key="1">
    <source>
        <dbReference type="SAM" id="Phobius"/>
    </source>
</evidence>
<name>A0ABW7QIT7_9ACTN</name>
<accession>A0ABW7QIT7</accession>
<keyword evidence="1" id="KW-0472">Membrane</keyword>
<keyword evidence="3" id="KW-1185">Reference proteome</keyword>
<dbReference type="EMBL" id="JBIRGQ010000001">
    <property type="protein sequence ID" value="MFH8544310.1"/>
    <property type="molecule type" value="Genomic_DNA"/>
</dbReference>
<comment type="caution">
    <text evidence="2">The sequence shown here is derived from an EMBL/GenBank/DDBJ whole genome shotgun (WGS) entry which is preliminary data.</text>
</comment>
<sequence>MVAGFSERFDTEFGLVRTDAIVAVPFVAGAVAMVLWSRHSDRTGERRRHHR</sequence>
<protein>
    <submittedName>
        <fullName evidence="2">Uncharacterized protein</fullName>
    </submittedName>
</protein>
<dbReference type="Proteomes" id="UP001610818">
    <property type="component" value="Unassembled WGS sequence"/>
</dbReference>
<gene>
    <name evidence="2" type="ORF">ACH4F9_04770</name>
</gene>
<evidence type="ECO:0000313" key="2">
    <source>
        <dbReference type="EMBL" id="MFH8544310.1"/>
    </source>
</evidence>